<sequence>MQPEVNQVAFVAVDHQPDPALLLLETWPIFTTELTTALNACSGDLLAERVDRLCIVAIPLLLQLGERLRTRHITHSPTTQPYDQDQQARIA</sequence>
<name>A0A9Q9MNK8_9ACTN</name>
<evidence type="ECO:0000313" key="1">
    <source>
        <dbReference type="EMBL" id="UWZ55812.1"/>
    </source>
</evidence>
<dbReference type="Proteomes" id="UP001058003">
    <property type="component" value="Chromosome"/>
</dbReference>
<dbReference type="KEGG" id="daur:Daura_06315"/>
<evidence type="ECO:0000313" key="2">
    <source>
        <dbReference type="Proteomes" id="UP001058003"/>
    </source>
</evidence>
<proteinExistence type="predicted"/>
<reference evidence="1" key="1">
    <citation type="submission" date="2021-04" db="EMBL/GenBank/DDBJ databases">
        <title>Dactylosporangium aurantiacum NRRL B-8018 full assembly.</title>
        <authorList>
            <person name="Hartkoorn R.C."/>
            <person name="Beaudoing E."/>
            <person name="Hot D."/>
        </authorList>
    </citation>
    <scope>NUCLEOTIDE SEQUENCE</scope>
    <source>
        <strain evidence="1">NRRL B-8018</strain>
    </source>
</reference>
<dbReference type="AlphaFoldDB" id="A0A9Q9MNK8"/>
<dbReference type="EMBL" id="CP073767">
    <property type="protein sequence ID" value="UWZ55812.1"/>
    <property type="molecule type" value="Genomic_DNA"/>
</dbReference>
<protein>
    <submittedName>
        <fullName evidence="1">Uncharacterized protein</fullName>
    </submittedName>
</protein>
<dbReference type="RefSeq" id="WP_260710312.1">
    <property type="nucleotide sequence ID" value="NZ_CP073767.1"/>
</dbReference>
<gene>
    <name evidence="1" type="ORF">Daura_06315</name>
</gene>
<organism evidence="1 2">
    <name type="scientific">Dactylosporangium aurantiacum</name>
    <dbReference type="NCBI Taxonomy" id="35754"/>
    <lineage>
        <taxon>Bacteria</taxon>
        <taxon>Bacillati</taxon>
        <taxon>Actinomycetota</taxon>
        <taxon>Actinomycetes</taxon>
        <taxon>Micromonosporales</taxon>
        <taxon>Micromonosporaceae</taxon>
        <taxon>Dactylosporangium</taxon>
    </lineage>
</organism>
<keyword evidence="2" id="KW-1185">Reference proteome</keyword>
<accession>A0A9Q9MNK8</accession>